<evidence type="ECO:0008006" key="4">
    <source>
        <dbReference type="Google" id="ProtNLM"/>
    </source>
</evidence>
<feature type="chain" id="PRO_5045631048" description="Lipoprotein" evidence="1">
    <location>
        <begin position="21"/>
        <end position="130"/>
    </location>
</feature>
<gene>
    <name evidence="2" type="ORF">Y10_25180</name>
</gene>
<evidence type="ECO:0000256" key="1">
    <source>
        <dbReference type="SAM" id="SignalP"/>
    </source>
</evidence>
<dbReference type="RefSeq" id="WP_281765783.1">
    <property type="nucleotide sequence ID" value="NZ_BRVO01000003.1"/>
</dbReference>
<dbReference type="Proteomes" id="UP001143543">
    <property type="component" value="Unassembled WGS sequence"/>
</dbReference>
<comment type="caution">
    <text evidence="2">The sequence shown here is derived from an EMBL/GenBank/DDBJ whole genome shotgun (WGS) entry which is preliminary data.</text>
</comment>
<evidence type="ECO:0000313" key="2">
    <source>
        <dbReference type="EMBL" id="GLB50150.1"/>
    </source>
</evidence>
<keyword evidence="1" id="KW-0732">Signal</keyword>
<evidence type="ECO:0000313" key="3">
    <source>
        <dbReference type="Proteomes" id="UP001143543"/>
    </source>
</evidence>
<dbReference type="PROSITE" id="PS51257">
    <property type="entry name" value="PROKAR_LIPOPROTEIN"/>
    <property type="match status" value="1"/>
</dbReference>
<sequence length="130" mass="14799">MKYLSYTLLAIFSLAFFSCVDDYELTQDEDTVKLQEKQTRVEEFAKSVPCTDESEWDFAPIGVKACGGPKGYIAYNTTIDTVTFFAYLEDYNSFEEIYNEKWGISSTCDVPQAPIDVTCEDGEPVLIYEE</sequence>
<keyword evidence="3" id="KW-1185">Reference proteome</keyword>
<dbReference type="EMBL" id="BRVO01000003">
    <property type="protein sequence ID" value="GLB50150.1"/>
    <property type="molecule type" value="Genomic_DNA"/>
</dbReference>
<protein>
    <recommendedName>
        <fullName evidence="4">Lipoprotein</fullName>
    </recommendedName>
</protein>
<reference evidence="2" key="1">
    <citation type="submission" date="2022-07" db="EMBL/GenBank/DDBJ databases">
        <title>Taxonomy of Novel Oxalotrophic and Methylotrophic Bacteria.</title>
        <authorList>
            <person name="Sahin N."/>
            <person name="Tani A."/>
        </authorList>
    </citation>
    <scope>NUCLEOTIDE SEQUENCE</scope>
    <source>
        <strain evidence="2">Y10</strain>
    </source>
</reference>
<proteinExistence type="predicted"/>
<organism evidence="2 3">
    <name type="scientific">Neptunitalea lumnitzerae</name>
    <dbReference type="NCBI Taxonomy" id="2965509"/>
    <lineage>
        <taxon>Bacteria</taxon>
        <taxon>Pseudomonadati</taxon>
        <taxon>Bacteroidota</taxon>
        <taxon>Flavobacteriia</taxon>
        <taxon>Flavobacteriales</taxon>
        <taxon>Flavobacteriaceae</taxon>
        <taxon>Neptunitalea</taxon>
    </lineage>
</organism>
<accession>A0ABQ5MM43</accession>
<feature type="signal peptide" evidence="1">
    <location>
        <begin position="1"/>
        <end position="20"/>
    </location>
</feature>
<name>A0ABQ5MM43_9FLAO</name>